<dbReference type="EMBL" id="UYSU01035178">
    <property type="protein sequence ID" value="VDL95715.1"/>
    <property type="molecule type" value="Genomic_DNA"/>
</dbReference>
<dbReference type="AlphaFoldDB" id="A0A183SYN2"/>
<evidence type="ECO:0000313" key="3">
    <source>
        <dbReference type="WBParaSite" id="SSLN_0000968501-mRNA-1"/>
    </source>
</evidence>
<keyword evidence="2" id="KW-1185">Reference proteome</keyword>
<dbReference type="PANTHER" id="PTHR19446">
    <property type="entry name" value="REVERSE TRANSCRIPTASES"/>
    <property type="match status" value="1"/>
</dbReference>
<reference evidence="1 2" key="2">
    <citation type="submission" date="2018-11" db="EMBL/GenBank/DDBJ databases">
        <authorList>
            <consortium name="Pathogen Informatics"/>
        </authorList>
    </citation>
    <scope>NUCLEOTIDE SEQUENCE [LARGE SCALE GENOMIC DNA]</scope>
    <source>
        <strain evidence="1 2">NST_G2</strain>
    </source>
</reference>
<protein>
    <submittedName>
        <fullName evidence="3">Reverse transcriptase domain-containing protein</fullName>
    </submittedName>
</protein>
<evidence type="ECO:0000313" key="2">
    <source>
        <dbReference type="Proteomes" id="UP000275846"/>
    </source>
</evidence>
<dbReference type="WBParaSite" id="SSLN_0000968501-mRNA-1">
    <property type="protein sequence ID" value="SSLN_0000968501-mRNA-1"/>
    <property type="gene ID" value="SSLN_0000968501"/>
</dbReference>
<organism evidence="3">
    <name type="scientific">Schistocephalus solidus</name>
    <name type="common">Tapeworm</name>
    <dbReference type="NCBI Taxonomy" id="70667"/>
    <lineage>
        <taxon>Eukaryota</taxon>
        <taxon>Metazoa</taxon>
        <taxon>Spiralia</taxon>
        <taxon>Lophotrochozoa</taxon>
        <taxon>Platyhelminthes</taxon>
        <taxon>Cestoda</taxon>
        <taxon>Eucestoda</taxon>
        <taxon>Diphyllobothriidea</taxon>
        <taxon>Diphyllobothriidae</taxon>
        <taxon>Schistocephalus</taxon>
    </lineage>
</organism>
<dbReference type="Proteomes" id="UP000275846">
    <property type="component" value="Unassembled WGS sequence"/>
</dbReference>
<dbReference type="OrthoDB" id="6159030at2759"/>
<gene>
    <name evidence="1" type="ORF">SSLN_LOCUS9330</name>
</gene>
<reference evidence="3" key="1">
    <citation type="submission" date="2016-06" db="UniProtKB">
        <authorList>
            <consortium name="WormBaseParasite"/>
        </authorList>
    </citation>
    <scope>IDENTIFICATION</scope>
</reference>
<accession>A0A183SYN2</accession>
<evidence type="ECO:0000313" key="1">
    <source>
        <dbReference type="EMBL" id="VDL95715.1"/>
    </source>
</evidence>
<sequence length="303" mass="34732">MHPRSPGWQLLDYVLIRRRDRQDVLVTKAILDADGWTAHRLVISQIRLRFQSLRRPQEKNGLHKANMDLRTDATKAAFFKCHRLVQQRLREMQDTWMIRKAEEIQGYVDRNEMKNIFKAIKPIYGPCIKGTAPLPSSGRTTLLTEKSKILKRWAEHFRSVLNCASAISHAAIDRLTQVETNNDLDLPPFLPVTIRAVQQISSGKTPGFDAIPPEFCKHSGPRLIAELTTLFQEMWYQGKVPGESKDATFVHLYKRNGNRQLSDNHRGISLLNIAGKIFDRILLNRLNGHLEQGLLPESQCGFH</sequence>
<name>A0A183SYN2_SCHSO</name>
<proteinExistence type="predicted"/>